<keyword evidence="4 5" id="KW-0732">Signal</keyword>
<gene>
    <name evidence="6" type="ORF">SVIM_LOCUS208051</name>
</gene>
<evidence type="ECO:0000313" key="6">
    <source>
        <dbReference type="EMBL" id="VFU38313.1"/>
    </source>
</evidence>
<feature type="chain" id="PRO_5026785761" evidence="5">
    <location>
        <begin position="26"/>
        <end position="142"/>
    </location>
</feature>
<name>A0A6N2LM31_SALVM</name>
<comment type="similarity">
    <text evidence="2">Belongs to the DEFL family.</text>
</comment>
<dbReference type="PANTHER" id="PTHR34450">
    <property type="entry name" value="DEFENSIN-LIKE PROTEIN 245-RELATED"/>
    <property type="match status" value="1"/>
</dbReference>
<keyword evidence="3" id="KW-0964">Secreted</keyword>
<organism evidence="6">
    <name type="scientific">Salix viminalis</name>
    <name type="common">Common osier</name>
    <name type="synonym">Basket willow</name>
    <dbReference type="NCBI Taxonomy" id="40686"/>
    <lineage>
        <taxon>Eukaryota</taxon>
        <taxon>Viridiplantae</taxon>
        <taxon>Streptophyta</taxon>
        <taxon>Embryophyta</taxon>
        <taxon>Tracheophyta</taxon>
        <taxon>Spermatophyta</taxon>
        <taxon>Magnoliopsida</taxon>
        <taxon>eudicotyledons</taxon>
        <taxon>Gunneridae</taxon>
        <taxon>Pentapetalae</taxon>
        <taxon>rosids</taxon>
        <taxon>fabids</taxon>
        <taxon>Malpighiales</taxon>
        <taxon>Salicaceae</taxon>
        <taxon>Saliceae</taxon>
        <taxon>Salix</taxon>
    </lineage>
</organism>
<dbReference type="GO" id="GO:0005576">
    <property type="term" value="C:extracellular region"/>
    <property type="evidence" value="ECO:0007669"/>
    <property type="project" value="UniProtKB-SubCell"/>
</dbReference>
<dbReference type="AlphaFoldDB" id="A0A6N2LM31"/>
<dbReference type="PANTHER" id="PTHR34450:SF9">
    <property type="entry name" value="DEFENSIN-LIKE PROTEIN 242-RELATED"/>
    <property type="match status" value="1"/>
</dbReference>
<dbReference type="InterPro" id="IPR010682">
    <property type="entry name" value="SCRL"/>
</dbReference>
<accession>A0A6N2LM31</accession>
<dbReference type="Pfam" id="PF06876">
    <property type="entry name" value="SCRL"/>
    <property type="match status" value="1"/>
</dbReference>
<evidence type="ECO:0000256" key="5">
    <source>
        <dbReference type="SAM" id="SignalP"/>
    </source>
</evidence>
<evidence type="ECO:0000256" key="2">
    <source>
        <dbReference type="ARBA" id="ARBA00006722"/>
    </source>
</evidence>
<evidence type="ECO:0000256" key="1">
    <source>
        <dbReference type="ARBA" id="ARBA00004613"/>
    </source>
</evidence>
<reference evidence="6" key="1">
    <citation type="submission" date="2019-03" db="EMBL/GenBank/DDBJ databases">
        <authorList>
            <person name="Mank J."/>
            <person name="Almeida P."/>
        </authorList>
    </citation>
    <scope>NUCLEOTIDE SEQUENCE</scope>
    <source>
        <strain evidence="6">78183</strain>
    </source>
</reference>
<proteinExistence type="inferred from homology"/>
<sequence length="142" mass="16120">MKPIVFLLISWLTLLSLFTPLKVRGDQSQIKWCPKKATFPGGCGNNGSQQCLVDFLSNYGASSMPKNCVCKNAGSQRLCSCDVVCQDEDDWCWIKREEARKSGVSTITRSIVRRVPQDEDRFVVYCAKFLFRHHPEDKARAL</sequence>
<dbReference type="EMBL" id="CAADRP010001391">
    <property type="protein sequence ID" value="VFU38313.1"/>
    <property type="molecule type" value="Genomic_DNA"/>
</dbReference>
<dbReference type="GO" id="GO:0007165">
    <property type="term" value="P:signal transduction"/>
    <property type="evidence" value="ECO:0007669"/>
    <property type="project" value="InterPro"/>
</dbReference>
<comment type="subcellular location">
    <subcellularLocation>
        <location evidence="1">Secreted</location>
    </subcellularLocation>
</comment>
<evidence type="ECO:0000256" key="4">
    <source>
        <dbReference type="ARBA" id="ARBA00022729"/>
    </source>
</evidence>
<protein>
    <submittedName>
        <fullName evidence="6">Uncharacterized protein</fullName>
    </submittedName>
</protein>
<feature type="signal peptide" evidence="5">
    <location>
        <begin position="1"/>
        <end position="25"/>
    </location>
</feature>
<evidence type="ECO:0000256" key="3">
    <source>
        <dbReference type="ARBA" id="ARBA00022525"/>
    </source>
</evidence>